<reference evidence="1 2" key="1">
    <citation type="journal article" date="2019" name="G3 (Bethesda)">
        <title>Sequencing of a Wild Apple (Malus baccata) Genome Unravels the Differences Between Cultivated and Wild Apple Species Regarding Disease Resistance and Cold Tolerance.</title>
        <authorList>
            <person name="Chen X."/>
        </authorList>
    </citation>
    <scope>NUCLEOTIDE SEQUENCE [LARGE SCALE GENOMIC DNA]</scope>
    <source>
        <strain evidence="2">cv. Shandingzi</strain>
        <tissue evidence="1">Leaves</tissue>
    </source>
</reference>
<sequence>MPKEALANVEENTVSAPNEILHQRQGKTLVNAKGKRYINAQGSTPSAPKETLHQHIRKHFISAKGTLHQHLRKHLINTGSTQRNTRPSI</sequence>
<dbReference type="EMBL" id="VIEB01001949">
    <property type="protein sequence ID" value="TQD70154.1"/>
    <property type="molecule type" value="Genomic_DNA"/>
</dbReference>
<keyword evidence="2" id="KW-1185">Reference proteome</keyword>
<proteinExistence type="predicted"/>
<evidence type="ECO:0000313" key="2">
    <source>
        <dbReference type="Proteomes" id="UP000315295"/>
    </source>
</evidence>
<accession>A0A540K7F9</accession>
<comment type="caution">
    <text evidence="1">The sequence shown here is derived from an EMBL/GenBank/DDBJ whole genome shotgun (WGS) entry which is preliminary data.</text>
</comment>
<name>A0A540K7F9_MALBA</name>
<dbReference type="AlphaFoldDB" id="A0A540K7F9"/>
<evidence type="ECO:0000313" key="1">
    <source>
        <dbReference type="EMBL" id="TQD70154.1"/>
    </source>
</evidence>
<protein>
    <submittedName>
        <fullName evidence="1">Uncharacterized protein</fullName>
    </submittedName>
</protein>
<dbReference type="Proteomes" id="UP000315295">
    <property type="component" value="Unassembled WGS sequence"/>
</dbReference>
<gene>
    <name evidence="1" type="ORF">C1H46_044312</name>
</gene>
<organism evidence="1 2">
    <name type="scientific">Malus baccata</name>
    <name type="common">Siberian crab apple</name>
    <name type="synonym">Pyrus baccata</name>
    <dbReference type="NCBI Taxonomy" id="106549"/>
    <lineage>
        <taxon>Eukaryota</taxon>
        <taxon>Viridiplantae</taxon>
        <taxon>Streptophyta</taxon>
        <taxon>Embryophyta</taxon>
        <taxon>Tracheophyta</taxon>
        <taxon>Spermatophyta</taxon>
        <taxon>Magnoliopsida</taxon>
        <taxon>eudicotyledons</taxon>
        <taxon>Gunneridae</taxon>
        <taxon>Pentapetalae</taxon>
        <taxon>rosids</taxon>
        <taxon>fabids</taxon>
        <taxon>Rosales</taxon>
        <taxon>Rosaceae</taxon>
        <taxon>Amygdaloideae</taxon>
        <taxon>Maleae</taxon>
        <taxon>Malus</taxon>
    </lineage>
</organism>